<dbReference type="HOGENOM" id="CLU_036373_0_0_10"/>
<dbReference type="FunFam" id="3.40.50.620:FF:000163">
    <property type="entry name" value="Predicted phosphoadenosine phosphosulfate reductase"/>
    <property type="match status" value="1"/>
</dbReference>
<dbReference type="Pfam" id="PF01507">
    <property type="entry name" value="PAPS_reduct"/>
    <property type="match status" value="2"/>
</dbReference>
<dbReference type="EMBL" id="AQHV01000015">
    <property type="protein sequence ID" value="KKB53278.1"/>
    <property type="molecule type" value="Genomic_DNA"/>
</dbReference>
<name>A0A0F5J6A6_9BACT</name>
<sequence>MMREKLNVYEAVQVRLDKIFSDFDNVYVSFSGGKDSGVLLNLCIDYIREHRLKRKLGVFHMDYEVQYRETTSYVDRVLSSNSDILEVYRVCVPFKVPTCTSMFQNYWRPWDRELQDLWVNKMPENSLCIEDFPFYDENMWDYQFQLKFAEWLHEKKDAGRTCCLIGIRTQESFNRWRAIHIKNKVQTYRRLKWVHQLAPRIYNAYPIFDWKTKDIWIANGRFGWDYNHLYDLFYQAGVPLEMQRVASPFISQAIASLKLYRAIDPDMWGKMIGRVNGVSFAGLYGGTSALGWQSVKLPQGMTWKSYMEFLLGTLPEKTREGYLQKLSVSIKFWREKGGCLAEGTIEKLKQAGIPIRVEGRTNYKTIKKPVRMEYLDDIDIPEFRELPTYKRVCICILKNDYYCKYMGFSLNIHERKQKEDILKLYNSELYGGIY</sequence>
<gene>
    <name evidence="2" type="ORF">HMPREF1535_03504</name>
</gene>
<protein>
    <recommendedName>
        <fullName evidence="1">Phosphoadenosine phosphosulphate reductase domain-containing protein</fullName>
    </recommendedName>
</protein>
<feature type="domain" description="Phosphoadenosine phosphosulphate reductase" evidence="1">
    <location>
        <begin position="154"/>
        <end position="234"/>
    </location>
</feature>
<dbReference type="GO" id="GO:0071453">
    <property type="term" value="P:cellular response to oxygen levels"/>
    <property type="evidence" value="ECO:0007669"/>
    <property type="project" value="TreeGrafter"/>
</dbReference>
<accession>A0A0F5J6A6</accession>
<dbReference type="Gene3D" id="3.40.50.620">
    <property type="entry name" value="HUPs"/>
    <property type="match status" value="1"/>
</dbReference>
<dbReference type="GO" id="GO:0003824">
    <property type="term" value="F:catalytic activity"/>
    <property type="evidence" value="ECO:0007669"/>
    <property type="project" value="InterPro"/>
</dbReference>
<reference evidence="2 3" key="1">
    <citation type="submission" date="2013-04" db="EMBL/GenBank/DDBJ databases">
        <title>The Genome Sequence of Parabacteroides goldsteinii DSM 19448.</title>
        <authorList>
            <consortium name="The Broad Institute Genomics Platform"/>
            <person name="Earl A."/>
            <person name="Ward D."/>
            <person name="Feldgarden M."/>
            <person name="Gevers D."/>
            <person name="Martens E."/>
            <person name="Sakamoto M."/>
            <person name="Benno Y."/>
            <person name="Song Y."/>
            <person name="Liu C."/>
            <person name="Lee J."/>
            <person name="Bolanos M."/>
            <person name="Vaisanen M.L."/>
            <person name="Finegold S.M."/>
            <person name="Walker B."/>
            <person name="Young S."/>
            <person name="Zeng Q."/>
            <person name="Gargeya S."/>
            <person name="Fitzgerald M."/>
            <person name="Haas B."/>
            <person name="Abouelleil A."/>
            <person name="Allen A.W."/>
            <person name="Alvarado L."/>
            <person name="Arachchi H.M."/>
            <person name="Berlin A.M."/>
            <person name="Chapman S.B."/>
            <person name="Gainer-Dewar J."/>
            <person name="Goldberg J."/>
            <person name="Griggs A."/>
            <person name="Gujja S."/>
            <person name="Hansen M."/>
            <person name="Howarth C."/>
            <person name="Imamovic A."/>
            <person name="Ireland A."/>
            <person name="Larimer J."/>
            <person name="McCowan C."/>
            <person name="Murphy C."/>
            <person name="Pearson M."/>
            <person name="Poon T.W."/>
            <person name="Priest M."/>
            <person name="Roberts A."/>
            <person name="Saif S."/>
            <person name="Shea T."/>
            <person name="Sisk P."/>
            <person name="Sykes S."/>
            <person name="Wortman J."/>
            <person name="Nusbaum C."/>
            <person name="Birren B."/>
        </authorList>
    </citation>
    <scope>NUCLEOTIDE SEQUENCE [LARGE SCALE GENOMIC DNA]</scope>
    <source>
        <strain evidence="2 3">DSM 19448</strain>
    </source>
</reference>
<dbReference type="AlphaFoldDB" id="A0A0F5J6A6"/>
<dbReference type="SUPFAM" id="SSF52402">
    <property type="entry name" value="Adenine nucleotide alpha hydrolases-like"/>
    <property type="match status" value="1"/>
</dbReference>
<dbReference type="CDD" id="cd23947">
    <property type="entry name" value="PAPS_reductase-like_YbdN"/>
    <property type="match status" value="1"/>
</dbReference>
<evidence type="ECO:0000259" key="1">
    <source>
        <dbReference type="Pfam" id="PF01507"/>
    </source>
</evidence>
<dbReference type="PATRIC" id="fig|927665.4.peg.3603"/>
<dbReference type="Proteomes" id="UP000033047">
    <property type="component" value="Unassembled WGS sequence"/>
</dbReference>
<evidence type="ECO:0000313" key="3">
    <source>
        <dbReference type="Proteomes" id="UP000033047"/>
    </source>
</evidence>
<dbReference type="Pfam" id="PF11922">
    <property type="entry name" value="DUF3440"/>
    <property type="match status" value="1"/>
</dbReference>
<dbReference type="InterPro" id="IPR002500">
    <property type="entry name" value="PAPS_reduct_dom"/>
</dbReference>
<dbReference type="STRING" id="927665.HMPREF1535_03504"/>
<dbReference type="InterPro" id="IPR014729">
    <property type="entry name" value="Rossmann-like_a/b/a_fold"/>
</dbReference>
<dbReference type="PANTHER" id="PTHR30083">
    <property type="entry name" value="TRANSCRIPTIONAL REGULATOR-RELATED"/>
    <property type="match status" value="1"/>
</dbReference>
<dbReference type="InterPro" id="IPR021845">
    <property type="entry name" value="DUF3440"/>
</dbReference>
<evidence type="ECO:0000313" key="2">
    <source>
        <dbReference type="EMBL" id="KKB53278.1"/>
    </source>
</evidence>
<proteinExistence type="predicted"/>
<feature type="domain" description="Phosphoadenosine phosphosulphate reductase" evidence="1">
    <location>
        <begin position="26"/>
        <end position="79"/>
    </location>
</feature>
<organism evidence="2 3">
    <name type="scientific">Parabacteroides goldsteinii DSM 19448 = WAL 12034</name>
    <dbReference type="NCBI Taxonomy" id="927665"/>
    <lineage>
        <taxon>Bacteria</taxon>
        <taxon>Pseudomonadati</taxon>
        <taxon>Bacteroidota</taxon>
        <taxon>Bacteroidia</taxon>
        <taxon>Bacteroidales</taxon>
        <taxon>Tannerellaceae</taxon>
        <taxon>Parabacteroides</taxon>
    </lineage>
</organism>
<comment type="caution">
    <text evidence="2">The sequence shown here is derived from an EMBL/GenBank/DDBJ whole genome shotgun (WGS) entry which is preliminary data.</text>
</comment>
<dbReference type="RefSeq" id="WP_082207553.1">
    <property type="nucleotide sequence ID" value="NZ_KQ033913.1"/>
</dbReference>
<dbReference type="PANTHER" id="PTHR30083:SF0">
    <property type="entry name" value="3'-PHOSPHOADENOSINE 5'-PHOSPHOSULFATE SULFOTRANSFERASE (PAPS REDUCTASE)_FAD SYNTHETASE"/>
    <property type="match status" value="1"/>
</dbReference>